<dbReference type="PANTHER" id="PTHR43048">
    <property type="entry name" value="METHYLMALONYL-COA EPIMERASE"/>
    <property type="match status" value="1"/>
</dbReference>
<organism evidence="3 4">
    <name type="scientific">Paenibacillus methanolicus</name>
    <dbReference type="NCBI Taxonomy" id="582686"/>
    <lineage>
        <taxon>Bacteria</taxon>
        <taxon>Bacillati</taxon>
        <taxon>Bacillota</taxon>
        <taxon>Bacilli</taxon>
        <taxon>Bacillales</taxon>
        <taxon>Paenibacillaceae</taxon>
        <taxon>Paenibacillus</taxon>
    </lineage>
</organism>
<sequence length="117" mass="13022">MKVTRIVANIATPDVAAAKRFYQDVLGLELLMDHGWIGTYGSDEAMNVQISFASQGGSDTPVPDLSIEVDDVDEAFERMRSAGFRIEYGPADEPWGVRRFYVRDPYGKLVNILAHGR</sequence>
<comment type="caution">
    <text evidence="3">The sequence shown here is derived from an EMBL/GenBank/DDBJ whole genome shotgun (WGS) entry which is preliminary data.</text>
</comment>
<accession>A0A5S5C558</accession>
<evidence type="ECO:0000313" key="3">
    <source>
        <dbReference type="EMBL" id="TYP74575.1"/>
    </source>
</evidence>
<dbReference type="RefSeq" id="WP_148929828.1">
    <property type="nucleotide sequence ID" value="NZ_VNHS01000005.1"/>
</dbReference>
<dbReference type="PANTHER" id="PTHR43048:SF4">
    <property type="entry name" value="RING-CLEAVING DIOXYGENASE-RELATED"/>
    <property type="match status" value="1"/>
</dbReference>
<dbReference type="Gene3D" id="3.10.180.10">
    <property type="entry name" value="2,3-Dihydroxybiphenyl 1,2-Dioxygenase, domain 1"/>
    <property type="match status" value="1"/>
</dbReference>
<dbReference type="GO" id="GO:0046491">
    <property type="term" value="P:L-methylmalonyl-CoA metabolic process"/>
    <property type="evidence" value="ECO:0007669"/>
    <property type="project" value="TreeGrafter"/>
</dbReference>
<evidence type="ECO:0000256" key="1">
    <source>
        <dbReference type="ARBA" id="ARBA00022723"/>
    </source>
</evidence>
<evidence type="ECO:0000313" key="4">
    <source>
        <dbReference type="Proteomes" id="UP000323257"/>
    </source>
</evidence>
<gene>
    <name evidence="3" type="ORF">BCM02_105119</name>
</gene>
<dbReference type="InterPro" id="IPR051785">
    <property type="entry name" value="MMCE/EMCE_epimerase"/>
</dbReference>
<dbReference type="GO" id="GO:0046872">
    <property type="term" value="F:metal ion binding"/>
    <property type="evidence" value="ECO:0007669"/>
    <property type="project" value="UniProtKB-KW"/>
</dbReference>
<name>A0A5S5C558_9BACL</name>
<dbReference type="Pfam" id="PF00903">
    <property type="entry name" value="Glyoxalase"/>
    <property type="match status" value="1"/>
</dbReference>
<reference evidence="3 4" key="1">
    <citation type="submission" date="2019-07" db="EMBL/GenBank/DDBJ databases">
        <title>Genomic Encyclopedia of Type Strains, Phase III (KMG-III): the genomes of soil and plant-associated and newly described type strains.</title>
        <authorList>
            <person name="Whitman W."/>
        </authorList>
    </citation>
    <scope>NUCLEOTIDE SEQUENCE [LARGE SCALE GENOMIC DNA]</scope>
    <source>
        <strain evidence="3 4">BL24</strain>
    </source>
</reference>
<dbReference type="PROSITE" id="PS51819">
    <property type="entry name" value="VOC"/>
    <property type="match status" value="1"/>
</dbReference>
<evidence type="ECO:0000259" key="2">
    <source>
        <dbReference type="PROSITE" id="PS51819"/>
    </source>
</evidence>
<dbReference type="InterPro" id="IPR004360">
    <property type="entry name" value="Glyas_Fos-R_dOase_dom"/>
</dbReference>
<keyword evidence="4" id="KW-1185">Reference proteome</keyword>
<dbReference type="InterPro" id="IPR037523">
    <property type="entry name" value="VOC_core"/>
</dbReference>
<keyword evidence="1" id="KW-0479">Metal-binding</keyword>
<dbReference type="GO" id="GO:0004493">
    <property type="term" value="F:methylmalonyl-CoA epimerase activity"/>
    <property type="evidence" value="ECO:0007669"/>
    <property type="project" value="TreeGrafter"/>
</dbReference>
<dbReference type="EMBL" id="VNHS01000005">
    <property type="protein sequence ID" value="TYP74575.1"/>
    <property type="molecule type" value="Genomic_DNA"/>
</dbReference>
<protein>
    <submittedName>
        <fullName evidence="3">Putative glyoxalase superfamily protein PhnB</fullName>
    </submittedName>
</protein>
<dbReference type="OrthoDB" id="9796521at2"/>
<proteinExistence type="predicted"/>
<feature type="domain" description="VOC" evidence="2">
    <location>
        <begin position="2"/>
        <end position="115"/>
    </location>
</feature>
<dbReference type="InterPro" id="IPR029068">
    <property type="entry name" value="Glyas_Bleomycin-R_OHBP_Dase"/>
</dbReference>
<dbReference type="AlphaFoldDB" id="A0A5S5C558"/>
<dbReference type="SUPFAM" id="SSF54593">
    <property type="entry name" value="Glyoxalase/Bleomycin resistance protein/Dihydroxybiphenyl dioxygenase"/>
    <property type="match status" value="1"/>
</dbReference>
<dbReference type="Proteomes" id="UP000323257">
    <property type="component" value="Unassembled WGS sequence"/>
</dbReference>